<gene>
    <name evidence="1" type="ORF">KM1_333320</name>
</gene>
<name>M7WR17_ENTHI</name>
<evidence type="ECO:0000313" key="1">
    <source>
        <dbReference type="EMBL" id="EMS13854.1"/>
    </source>
</evidence>
<dbReference type="AlphaFoldDB" id="M7WR17"/>
<dbReference type="OrthoDB" id="33265at2759"/>
<proteinExistence type="predicted"/>
<evidence type="ECO:0000313" key="2">
    <source>
        <dbReference type="Proteomes" id="UP000030780"/>
    </source>
</evidence>
<sequence>MNDNKIIDIINNNTTISSSDRYKLIKLTLCENDYILLDSIVNKYSMQFSIEELLQYYDFYHHLSDPENWDVVIIHECGFAIGIITCIQWDGVTNLSPTVLARVIPYLDDFWARDGFAGAWDIVFELYRKQNGEI</sequence>
<dbReference type="Proteomes" id="UP000030780">
    <property type="component" value="Unassembled WGS sequence"/>
</dbReference>
<dbReference type="EMBL" id="KB638097">
    <property type="protein sequence ID" value="EMS13854.1"/>
    <property type="molecule type" value="Genomic_DNA"/>
</dbReference>
<accession>M7WR17</accession>
<dbReference type="VEuPathDB" id="AmoebaDB:KM1_333320"/>
<organism evidence="1 2">
    <name type="scientific">Entamoeba histolytica HM-3:IMSS</name>
    <dbReference type="NCBI Taxonomy" id="885315"/>
    <lineage>
        <taxon>Eukaryota</taxon>
        <taxon>Amoebozoa</taxon>
        <taxon>Evosea</taxon>
        <taxon>Archamoebae</taxon>
        <taxon>Mastigamoebida</taxon>
        <taxon>Entamoebidae</taxon>
        <taxon>Entamoeba</taxon>
    </lineage>
</organism>
<protein>
    <submittedName>
        <fullName evidence="1">Uncharacterized protein</fullName>
    </submittedName>
</protein>
<reference evidence="1 2" key="1">
    <citation type="submission" date="2013-01" db="EMBL/GenBank/DDBJ databases">
        <authorList>
            <person name="Inman J."/>
            <person name="Zafar N."/>
            <person name="Lorenzi H."/>
            <person name="Caler E."/>
        </authorList>
    </citation>
    <scope>NUCLEOTIDE SEQUENCE [LARGE SCALE GENOMIC DNA]</scope>
    <source>
        <strain evidence="1 2">HM-3:IMSS</strain>
    </source>
</reference>